<gene>
    <name evidence="1" type="ORF">CIK66_11370</name>
</gene>
<dbReference type="OrthoDB" id="4404538at2"/>
<dbReference type="InterPro" id="IPR018697">
    <property type="entry name" value="DUF2199"/>
</dbReference>
<protein>
    <recommendedName>
        <fullName evidence="3">DUF2199 domain-containing protein</fullName>
    </recommendedName>
</protein>
<dbReference type="RefSeq" id="WP_096165612.1">
    <property type="nucleotide sequence ID" value="NZ_JBQCXU010000025.1"/>
</dbReference>
<proteinExistence type="predicted"/>
<dbReference type="Pfam" id="PF09965">
    <property type="entry name" value="DUF2199"/>
    <property type="match status" value="1"/>
</dbReference>
<evidence type="ECO:0000313" key="1">
    <source>
        <dbReference type="EMBL" id="PCC38943.1"/>
    </source>
</evidence>
<dbReference type="GeneID" id="95327785"/>
<dbReference type="AlphaFoldDB" id="A0A2A3YI14"/>
<evidence type="ECO:0000313" key="2">
    <source>
        <dbReference type="Proteomes" id="UP000218598"/>
    </source>
</evidence>
<accession>A0A2A3YI14</accession>
<dbReference type="EMBL" id="NRGR01000019">
    <property type="protein sequence ID" value="PCC38943.1"/>
    <property type="molecule type" value="Genomic_DNA"/>
</dbReference>
<organism evidence="1 2">
    <name type="scientific">Brachybacterium alimentarium</name>
    <dbReference type="NCBI Taxonomy" id="47845"/>
    <lineage>
        <taxon>Bacteria</taxon>
        <taxon>Bacillati</taxon>
        <taxon>Actinomycetota</taxon>
        <taxon>Actinomycetes</taxon>
        <taxon>Micrococcales</taxon>
        <taxon>Dermabacteraceae</taxon>
        <taxon>Brachybacterium</taxon>
    </lineage>
</organism>
<dbReference type="Proteomes" id="UP000218598">
    <property type="component" value="Unassembled WGS sequence"/>
</dbReference>
<comment type="caution">
    <text evidence="1">The sequence shown here is derived from an EMBL/GenBank/DDBJ whole genome shotgun (WGS) entry which is preliminary data.</text>
</comment>
<keyword evidence="2" id="KW-1185">Reference proteome</keyword>
<sequence>MTGIDYDCAYCGEHHQGTDGSQADPWPALGFRRPDPYLDLDTRSRRMSAQATDDLCVIERGTRSDCFVRAILPLPIIGETISLEYGPWVQIGVGSYLDYVEHYDDPHHAQDYAGQLATALPGYANPLSVPVQVITRGEMRPLLVPDSTFGHPLVRDFYDGITRTEAELRIRSMLLPAAST</sequence>
<name>A0A2A3YI14_9MICO</name>
<evidence type="ECO:0008006" key="3">
    <source>
        <dbReference type="Google" id="ProtNLM"/>
    </source>
</evidence>
<reference evidence="1 2" key="1">
    <citation type="journal article" date="2017" name="Elife">
        <title>Extensive horizontal gene transfer in cheese-associated bacteria.</title>
        <authorList>
            <person name="Bonham K.S."/>
            <person name="Wolfe B.E."/>
            <person name="Dutton R.J."/>
        </authorList>
    </citation>
    <scope>NUCLEOTIDE SEQUENCE [LARGE SCALE GENOMIC DNA]</scope>
    <source>
        <strain evidence="1 2">341_9</strain>
    </source>
</reference>